<dbReference type="AlphaFoldDB" id="A0A8H6RIK6"/>
<dbReference type="PANTHER" id="PTHR23502">
    <property type="entry name" value="MAJOR FACILITATOR SUPERFAMILY"/>
    <property type="match status" value="1"/>
</dbReference>
<accession>A0A8H6RIK6</accession>
<feature type="transmembrane region" description="Helical" evidence="5">
    <location>
        <begin position="175"/>
        <end position="201"/>
    </location>
</feature>
<dbReference type="InterPro" id="IPR005828">
    <property type="entry name" value="MFS_sugar_transport-like"/>
</dbReference>
<dbReference type="Pfam" id="PF07690">
    <property type="entry name" value="MFS_1"/>
    <property type="match status" value="1"/>
</dbReference>
<evidence type="ECO:0000256" key="1">
    <source>
        <dbReference type="ARBA" id="ARBA00004141"/>
    </source>
</evidence>
<dbReference type="SUPFAM" id="SSF103473">
    <property type="entry name" value="MFS general substrate transporter"/>
    <property type="match status" value="1"/>
</dbReference>
<proteinExistence type="predicted"/>
<keyword evidence="2 5" id="KW-0812">Transmembrane</keyword>
<feature type="transmembrane region" description="Helical" evidence="5">
    <location>
        <begin position="65"/>
        <end position="84"/>
    </location>
</feature>
<dbReference type="GO" id="GO:0005886">
    <property type="term" value="C:plasma membrane"/>
    <property type="evidence" value="ECO:0007669"/>
    <property type="project" value="TreeGrafter"/>
</dbReference>
<dbReference type="EMBL" id="JABCIY010000168">
    <property type="protein sequence ID" value="KAF7190701.1"/>
    <property type="molecule type" value="Genomic_DNA"/>
</dbReference>
<organism evidence="6 7">
    <name type="scientific">Pseudocercospora fuligena</name>
    <dbReference type="NCBI Taxonomy" id="685502"/>
    <lineage>
        <taxon>Eukaryota</taxon>
        <taxon>Fungi</taxon>
        <taxon>Dikarya</taxon>
        <taxon>Ascomycota</taxon>
        <taxon>Pezizomycotina</taxon>
        <taxon>Dothideomycetes</taxon>
        <taxon>Dothideomycetidae</taxon>
        <taxon>Mycosphaerellales</taxon>
        <taxon>Mycosphaerellaceae</taxon>
        <taxon>Pseudocercospora</taxon>
    </lineage>
</organism>
<reference evidence="6" key="1">
    <citation type="submission" date="2020-04" db="EMBL/GenBank/DDBJ databases">
        <title>Draft genome resource of the tomato pathogen Pseudocercospora fuligena.</title>
        <authorList>
            <person name="Zaccaron A."/>
        </authorList>
    </citation>
    <scope>NUCLEOTIDE SEQUENCE</scope>
    <source>
        <strain evidence="6">PF001</strain>
    </source>
</reference>
<dbReference type="Gene3D" id="1.20.1250.20">
    <property type="entry name" value="MFS general substrate transporter like domains"/>
    <property type="match status" value="2"/>
</dbReference>
<sequence length="430" mass="47152">MGSRLLPRPAPTTKNLSNPINLPKIRKWLATICLSSLNFTTTFASSVFSSASAPASYYFHVSEEAMVLGTSLFLCGFIEGSFIFGPLSELYGRKTPLFCGFITFAIFQIPVAVAQKESEHPDCHAGGALADMWSAQERGFAVPIFAGSLFGGPIFGPILGSFITQSSLGWRWTQWITLIMAATFGAIAFVAVPETYAAILLTKRAKHLRHRTHDWALHSLQEEKEVTLEDIGTRYLLRPTKMLFLEPILFLVTIYMAFVFGVIYLCFEAFPISFGEDRNWSPGVASLPFLSVLIGALLGCSLIGVTTRTRIAPDPSQGRMQEARLPLMAIGGIIAGAPVGFGLMLITLQGMNYIIDCYTLYANSALAANTSVRYALAAGFPLFASGMYHNLRVQWATSVVAFISLALVPVPVLFWRYGDKIRGMSRYVMT</sequence>
<feature type="transmembrane region" description="Helical" evidence="5">
    <location>
        <begin position="140"/>
        <end position="163"/>
    </location>
</feature>
<dbReference type="Proteomes" id="UP000660729">
    <property type="component" value="Unassembled WGS sequence"/>
</dbReference>
<feature type="transmembrane region" description="Helical" evidence="5">
    <location>
        <begin position="325"/>
        <end position="346"/>
    </location>
</feature>
<evidence type="ECO:0000256" key="5">
    <source>
        <dbReference type="SAM" id="Phobius"/>
    </source>
</evidence>
<feature type="transmembrane region" description="Helical" evidence="5">
    <location>
        <begin position="395"/>
        <end position="417"/>
    </location>
</feature>
<comment type="caution">
    <text evidence="6">The sequence shown here is derived from an EMBL/GenBank/DDBJ whole genome shotgun (WGS) entry which is preliminary data.</text>
</comment>
<dbReference type="PANTHER" id="PTHR23502:SF47">
    <property type="entry name" value="MAJOR FACILITATOR SUPERFAMILY (MFS) PROFILE DOMAIN-CONTAINING PROTEIN-RELATED"/>
    <property type="match status" value="1"/>
</dbReference>
<comment type="subcellular location">
    <subcellularLocation>
        <location evidence="1">Membrane</location>
        <topology evidence="1">Multi-pass membrane protein</topology>
    </subcellularLocation>
</comment>
<keyword evidence="7" id="KW-1185">Reference proteome</keyword>
<dbReference type="OrthoDB" id="446368at2759"/>
<feature type="transmembrane region" description="Helical" evidence="5">
    <location>
        <begin position="285"/>
        <end position="305"/>
    </location>
</feature>
<protein>
    <submittedName>
        <fullName evidence="6">Citrinin biosynthesis cluster MFS transporter mrr1</fullName>
    </submittedName>
</protein>
<dbReference type="InterPro" id="IPR011701">
    <property type="entry name" value="MFS"/>
</dbReference>
<dbReference type="InterPro" id="IPR036259">
    <property type="entry name" value="MFS_trans_sf"/>
</dbReference>
<gene>
    <name evidence="6" type="ORF">HII31_07860</name>
</gene>
<dbReference type="Pfam" id="PF00083">
    <property type="entry name" value="Sugar_tr"/>
    <property type="match status" value="1"/>
</dbReference>
<evidence type="ECO:0000313" key="6">
    <source>
        <dbReference type="EMBL" id="KAF7190701.1"/>
    </source>
</evidence>
<evidence type="ECO:0000313" key="7">
    <source>
        <dbReference type="Proteomes" id="UP000660729"/>
    </source>
</evidence>
<evidence type="ECO:0000256" key="4">
    <source>
        <dbReference type="ARBA" id="ARBA00023136"/>
    </source>
</evidence>
<feature type="transmembrane region" description="Helical" evidence="5">
    <location>
        <begin position="243"/>
        <end position="265"/>
    </location>
</feature>
<name>A0A8H6RIK6_9PEZI</name>
<keyword evidence="4 5" id="KW-0472">Membrane</keyword>
<evidence type="ECO:0000256" key="3">
    <source>
        <dbReference type="ARBA" id="ARBA00022989"/>
    </source>
</evidence>
<dbReference type="GO" id="GO:0022857">
    <property type="term" value="F:transmembrane transporter activity"/>
    <property type="evidence" value="ECO:0007669"/>
    <property type="project" value="InterPro"/>
</dbReference>
<keyword evidence="3 5" id="KW-1133">Transmembrane helix</keyword>
<evidence type="ECO:0000256" key="2">
    <source>
        <dbReference type="ARBA" id="ARBA00022692"/>
    </source>
</evidence>